<evidence type="ECO:0000313" key="2">
    <source>
        <dbReference type="Proteomes" id="UP001064048"/>
    </source>
</evidence>
<evidence type="ECO:0000313" key="1">
    <source>
        <dbReference type="EMBL" id="KAI8421117.1"/>
    </source>
</evidence>
<gene>
    <name evidence="1" type="ORF">MSG28_008210</name>
</gene>
<protein>
    <submittedName>
        <fullName evidence="1">Uncharacterized protein</fullName>
    </submittedName>
</protein>
<name>A0ACC0JAG4_CHOFU</name>
<dbReference type="Proteomes" id="UP001064048">
    <property type="component" value="Chromosome 13"/>
</dbReference>
<dbReference type="EMBL" id="CM046113">
    <property type="protein sequence ID" value="KAI8421117.1"/>
    <property type="molecule type" value="Genomic_DNA"/>
</dbReference>
<keyword evidence="2" id="KW-1185">Reference proteome</keyword>
<organism evidence="1 2">
    <name type="scientific">Choristoneura fumiferana</name>
    <name type="common">Spruce budworm moth</name>
    <name type="synonym">Archips fumiferana</name>
    <dbReference type="NCBI Taxonomy" id="7141"/>
    <lineage>
        <taxon>Eukaryota</taxon>
        <taxon>Metazoa</taxon>
        <taxon>Ecdysozoa</taxon>
        <taxon>Arthropoda</taxon>
        <taxon>Hexapoda</taxon>
        <taxon>Insecta</taxon>
        <taxon>Pterygota</taxon>
        <taxon>Neoptera</taxon>
        <taxon>Endopterygota</taxon>
        <taxon>Lepidoptera</taxon>
        <taxon>Glossata</taxon>
        <taxon>Ditrysia</taxon>
        <taxon>Tortricoidea</taxon>
        <taxon>Tortricidae</taxon>
        <taxon>Tortricinae</taxon>
        <taxon>Choristoneura</taxon>
    </lineage>
</organism>
<comment type="caution">
    <text evidence="1">The sequence shown here is derived from an EMBL/GenBank/DDBJ whole genome shotgun (WGS) entry which is preliminary data.</text>
</comment>
<proteinExistence type="predicted"/>
<accession>A0ACC0JAG4</accession>
<reference evidence="1 2" key="1">
    <citation type="journal article" date="2022" name="Genome Biol. Evol.">
        <title>The Spruce Budworm Genome: Reconstructing the Evolutionary History of Antifreeze Proteins.</title>
        <authorList>
            <person name="Beliveau C."/>
            <person name="Gagne P."/>
            <person name="Picq S."/>
            <person name="Vernygora O."/>
            <person name="Keeling C.I."/>
            <person name="Pinkney K."/>
            <person name="Doucet D."/>
            <person name="Wen F."/>
            <person name="Johnston J.S."/>
            <person name="Maaroufi H."/>
            <person name="Boyle B."/>
            <person name="Laroche J."/>
            <person name="Dewar K."/>
            <person name="Juretic N."/>
            <person name="Blackburn G."/>
            <person name="Nisole A."/>
            <person name="Brunet B."/>
            <person name="Brandao M."/>
            <person name="Lumley L."/>
            <person name="Duan J."/>
            <person name="Quan G."/>
            <person name="Lucarotti C.J."/>
            <person name="Roe A.D."/>
            <person name="Sperling F.A.H."/>
            <person name="Levesque R.C."/>
            <person name="Cusson M."/>
        </authorList>
    </citation>
    <scope>NUCLEOTIDE SEQUENCE [LARGE SCALE GENOMIC DNA]</scope>
    <source>
        <strain evidence="1">Glfc:IPQL:Cfum</strain>
    </source>
</reference>
<sequence length="337" mass="39393">MLVEFNGYRFRMYRSNGAVERWRCSTSGTRGCRATVCTSDNQVIWYGDWLNEIEVCVLPTCAAAGSHVTQPPAAEASTSTQQHQYRKDFEKCSKRPKRRRLAELTEFTTSKRGRKLIKFEGYTFYVDRASSEKTRWRCSTHSFQGCKASLGLLSTITTTSRRKSIVESNSDRAMERAMLEVSLRDRIRNEEIRRRTWVTDIAKRISSLKWQWAGHIARRTDGRWGRKVLEWWPRIGKRSVGRPPTRWTYDLVKRPTCSFAFQSYKKKVEFTKTQCGKRMVKLNGYKYCIHTTNGSKERWRCSTNCTKGCRAFMYTFDGEIISGNYEHNHPAPPDKFR</sequence>